<evidence type="ECO:0000256" key="10">
    <source>
        <dbReference type="SAM" id="MobiDB-lite"/>
    </source>
</evidence>
<evidence type="ECO:0000256" key="1">
    <source>
        <dbReference type="ARBA" id="ARBA00004141"/>
    </source>
</evidence>
<name>A0AA87Z4X5_FICCA</name>
<protein>
    <recommendedName>
        <fullName evidence="12">Vitamin K epoxide reductase domain-containing protein</fullName>
    </recommendedName>
</protein>
<proteinExistence type="inferred from homology"/>
<dbReference type="GO" id="GO:0048038">
    <property type="term" value="F:quinone binding"/>
    <property type="evidence" value="ECO:0007669"/>
    <property type="project" value="UniProtKB-KW"/>
</dbReference>
<organism evidence="13 14">
    <name type="scientific">Ficus carica</name>
    <name type="common">Common fig</name>
    <dbReference type="NCBI Taxonomy" id="3494"/>
    <lineage>
        <taxon>Eukaryota</taxon>
        <taxon>Viridiplantae</taxon>
        <taxon>Streptophyta</taxon>
        <taxon>Embryophyta</taxon>
        <taxon>Tracheophyta</taxon>
        <taxon>Spermatophyta</taxon>
        <taxon>Magnoliopsida</taxon>
        <taxon>eudicotyledons</taxon>
        <taxon>Gunneridae</taxon>
        <taxon>Pentapetalae</taxon>
        <taxon>rosids</taxon>
        <taxon>fabids</taxon>
        <taxon>Rosales</taxon>
        <taxon>Moraceae</taxon>
        <taxon>Ficeae</taxon>
        <taxon>Ficus</taxon>
    </lineage>
</organism>
<feature type="region of interest" description="Disordered" evidence="10">
    <location>
        <begin position="59"/>
        <end position="90"/>
    </location>
</feature>
<gene>
    <name evidence="13" type="ORF">TIFTF001_002196</name>
</gene>
<dbReference type="Proteomes" id="UP001187192">
    <property type="component" value="Unassembled WGS sequence"/>
</dbReference>
<dbReference type="GO" id="GO:0016491">
    <property type="term" value="F:oxidoreductase activity"/>
    <property type="evidence" value="ECO:0007669"/>
    <property type="project" value="UniProtKB-KW"/>
</dbReference>
<feature type="transmembrane region" description="Helical" evidence="11">
    <location>
        <begin position="205"/>
        <end position="228"/>
    </location>
</feature>
<evidence type="ECO:0000256" key="6">
    <source>
        <dbReference type="ARBA" id="ARBA00023002"/>
    </source>
</evidence>
<evidence type="ECO:0000313" key="13">
    <source>
        <dbReference type="EMBL" id="GMN28847.1"/>
    </source>
</evidence>
<dbReference type="EMBL" id="BTGU01000002">
    <property type="protein sequence ID" value="GMN28847.1"/>
    <property type="molecule type" value="Genomic_DNA"/>
</dbReference>
<dbReference type="Gene3D" id="3.40.30.10">
    <property type="entry name" value="Glutaredoxin"/>
    <property type="match status" value="1"/>
</dbReference>
<dbReference type="InterPro" id="IPR038354">
    <property type="entry name" value="VKOR_sf"/>
</dbReference>
<dbReference type="GO" id="GO:0016020">
    <property type="term" value="C:membrane"/>
    <property type="evidence" value="ECO:0007669"/>
    <property type="project" value="UniProtKB-SubCell"/>
</dbReference>
<reference evidence="13" key="1">
    <citation type="submission" date="2023-07" db="EMBL/GenBank/DDBJ databases">
        <title>draft genome sequence of fig (Ficus carica).</title>
        <authorList>
            <person name="Takahashi T."/>
            <person name="Nishimura K."/>
        </authorList>
    </citation>
    <scope>NUCLEOTIDE SEQUENCE</scope>
</reference>
<feature type="domain" description="Vitamin K epoxide reductase" evidence="12">
    <location>
        <begin position="91"/>
        <end position="231"/>
    </location>
</feature>
<keyword evidence="6" id="KW-0560">Oxidoreductase</keyword>
<dbReference type="CDD" id="cd12916">
    <property type="entry name" value="VKOR_1"/>
    <property type="match status" value="1"/>
</dbReference>
<evidence type="ECO:0000256" key="4">
    <source>
        <dbReference type="ARBA" id="ARBA00022719"/>
    </source>
</evidence>
<keyword evidence="4" id="KW-0874">Quinone</keyword>
<dbReference type="SUPFAM" id="SSF52833">
    <property type="entry name" value="Thioredoxin-like"/>
    <property type="match status" value="1"/>
</dbReference>
<keyword evidence="5 11" id="KW-1133">Transmembrane helix</keyword>
<dbReference type="InterPro" id="IPR036249">
    <property type="entry name" value="Thioredoxin-like_sf"/>
</dbReference>
<feature type="transmembrane region" description="Helical" evidence="11">
    <location>
        <begin position="240"/>
        <end position="261"/>
    </location>
</feature>
<dbReference type="InterPro" id="IPR044698">
    <property type="entry name" value="VKOR/LTO1"/>
</dbReference>
<evidence type="ECO:0000256" key="9">
    <source>
        <dbReference type="ARBA" id="ARBA00023284"/>
    </source>
</evidence>
<dbReference type="PANTHER" id="PTHR34573">
    <property type="entry name" value="VKC DOMAIN-CONTAINING PROTEIN"/>
    <property type="match status" value="1"/>
</dbReference>
<dbReference type="SMART" id="SM00756">
    <property type="entry name" value="VKc"/>
    <property type="match status" value="1"/>
</dbReference>
<keyword evidence="7 11" id="KW-0472">Membrane</keyword>
<feature type="transmembrane region" description="Helical" evidence="11">
    <location>
        <begin position="139"/>
        <end position="161"/>
    </location>
</feature>
<accession>A0AA87Z4X5</accession>
<evidence type="ECO:0000256" key="2">
    <source>
        <dbReference type="ARBA" id="ARBA00006214"/>
    </source>
</evidence>
<comment type="similarity">
    <text evidence="2">Belongs to the VKOR family.</text>
</comment>
<evidence type="ECO:0000256" key="8">
    <source>
        <dbReference type="ARBA" id="ARBA00023157"/>
    </source>
</evidence>
<feature type="transmembrane region" description="Helical" evidence="11">
    <location>
        <begin position="182"/>
        <end position="199"/>
    </location>
</feature>
<keyword evidence="3 11" id="KW-0812">Transmembrane</keyword>
<keyword evidence="14" id="KW-1185">Reference proteome</keyword>
<comment type="caution">
    <text evidence="13">The sequence shown here is derived from an EMBL/GenBank/DDBJ whole genome shotgun (WGS) entry which is preliminary data.</text>
</comment>
<evidence type="ECO:0000256" key="5">
    <source>
        <dbReference type="ARBA" id="ARBA00022989"/>
    </source>
</evidence>
<evidence type="ECO:0000256" key="11">
    <source>
        <dbReference type="SAM" id="Phobius"/>
    </source>
</evidence>
<dbReference type="Pfam" id="PF07884">
    <property type="entry name" value="VKOR"/>
    <property type="match status" value="1"/>
</dbReference>
<dbReference type="Gramene" id="FCD_00010559-RA">
    <property type="protein sequence ID" value="FCD_00010559-RA:cds"/>
    <property type="gene ID" value="FCD_00010559"/>
</dbReference>
<evidence type="ECO:0000256" key="7">
    <source>
        <dbReference type="ARBA" id="ARBA00023136"/>
    </source>
</evidence>
<keyword evidence="8" id="KW-1015">Disulfide bond</keyword>
<evidence type="ECO:0000313" key="14">
    <source>
        <dbReference type="Proteomes" id="UP001187192"/>
    </source>
</evidence>
<evidence type="ECO:0000256" key="3">
    <source>
        <dbReference type="ARBA" id="ARBA00022692"/>
    </source>
</evidence>
<comment type="subcellular location">
    <subcellularLocation>
        <location evidence="1">Membrane</location>
        <topology evidence="1">Multi-pass membrane protein</topology>
    </subcellularLocation>
</comment>
<dbReference type="InterPro" id="IPR012932">
    <property type="entry name" value="VKOR"/>
</dbReference>
<keyword evidence="9" id="KW-0676">Redox-active center</keyword>
<evidence type="ECO:0000259" key="12">
    <source>
        <dbReference type="SMART" id="SM00756"/>
    </source>
</evidence>
<dbReference type="PANTHER" id="PTHR34573:SF1">
    <property type="entry name" value="VITAMIN K EPOXIDE REDUCTASE DOMAIN-CONTAINING PROTEIN"/>
    <property type="match status" value="1"/>
</dbReference>
<sequence>MPMATFASLSTPPFSCRRSLLHSLSLLKKKDFHWSSSSSTLPHRDRRSLLLLPPPLKCSSSDPTQNAESEPETTSSSVPSSSSSSSSSPPGDWAYKLCAGLGGIGLLETTYLTYLKLTNSTAFCPIGGGSCGDVLSSDYAVVFGVPLSLIGMVSYGLVAALGVQLTRKSLPFGLVESDGRQILLWSTTSMAAASAYFLYILTTKLSGTSCSYCLFSVLLSFSLFGITLKDFGWQNIQKEVGLQLCIASLVVVTLNSSYSAFGPVPPRNLDDINLPYFTTEITTKSSPYALALAKHLNSIGAKMYGAFWCSHCVEQKEKFGYEAAKLVNYVECFPNGFTKGTKMENECLLVGIEGFPTWVINGQKKSGELEFSELAELAGFKSDEVSSESMEFVQ</sequence>
<dbReference type="Gene3D" id="1.20.1440.130">
    <property type="entry name" value="VKOR domain"/>
    <property type="match status" value="1"/>
</dbReference>
<dbReference type="AlphaFoldDB" id="A0AA87Z4X5"/>
<feature type="compositionally biased region" description="Low complexity" evidence="10">
    <location>
        <begin position="72"/>
        <end position="90"/>
    </location>
</feature>